<dbReference type="SUPFAM" id="SSF53383">
    <property type="entry name" value="PLP-dependent transferases"/>
    <property type="match status" value="1"/>
</dbReference>
<organism evidence="1 2">
    <name type="scientific">Dorea formicigenerans</name>
    <dbReference type="NCBI Taxonomy" id="39486"/>
    <lineage>
        <taxon>Bacteria</taxon>
        <taxon>Bacillati</taxon>
        <taxon>Bacillota</taxon>
        <taxon>Clostridia</taxon>
        <taxon>Lachnospirales</taxon>
        <taxon>Lachnospiraceae</taxon>
        <taxon>Dorea</taxon>
    </lineage>
</organism>
<evidence type="ECO:0000313" key="1">
    <source>
        <dbReference type="EMBL" id="RHB39445.1"/>
    </source>
</evidence>
<name>A0A413W0T2_9FIRM</name>
<comment type="caution">
    <text evidence="1">The sequence shown here is derived from an EMBL/GenBank/DDBJ whole genome shotgun (WGS) entry which is preliminary data.</text>
</comment>
<dbReference type="RefSeq" id="WP_118001115.1">
    <property type="nucleotide sequence ID" value="NZ_QSGQ01000005.1"/>
</dbReference>
<dbReference type="EMBL" id="QSGQ01000005">
    <property type="protein sequence ID" value="RHB39445.1"/>
    <property type="molecule type" value="Genomic_DNA"/>
</dbReference>
<dbReference type="AlphaFoldDB" id="A0A413W0T2"/>
<sequence>MREIGSEFSAEFLESTEVKKRLFISKIDKGEFVFSGRTAIETVLMNESSIHKALLPSYCCDSMIEPFRKSGIEVEFYTVNYIESITIDLNVESDVDCVLWCNYFGFNISMPDLSAFIDRGGIVIEDITHSLYSKKQFHEQSQYLVASLRKWEPLLCGGYCSARGKRLINIPHERPTEWFLRKKKEAMLLKNKYIAGENNISKPEFLQMYKAANEWLSDNYSNLAIDEYSKTYLRCVDYANHRKRRIENAIVLYNGLKKHSDIEFLFDIYDMDCPLFVPIIIKNGKRDELRKKLIANEIYCPVHWPHPNAECDSNLYDIELSLICDHRYNETDMQRIINVLCENNGEE</sequence>
<dbReference type="Gene3D" id="3.40.640.10">
    <property type="entry name" value="Type I PLP-dependent aspartate aminotransferase-like (Major domain)"/>
    <property type="match status" value="1"/>
</dbReference>
<evidence type="ECO:0008006" key="3">
    <source>
        <dbReference type="Google" id="ProtNLM"/>
    </source>
</evidence>
<dbReference type="InterPro" id="IPR015421">
    <property type="entry name" value="PyrdxlP-dep_Trfase_major"/>
</dbReference>
<evidence type="ECO:0000313" key="2">
    <source>
        <dbReference type="Proteomes" id="UP000284883"/>
    </source>
</evidence>
<dbReference type="Proteomes" id="UP000284883">
    <property type="component" value="Unassembled WGS sequence"/>
</dbReference>
<dbReference type="InterPro" id="IPR015424">
    <property type="entry name" value="PyrdxlP-dep_Trfase"/>
</dbReference>
<gene>
    <name evidence="1" type="ORF">DW885_08445</name>
</gene>
<proteinExistence type="predicted"/>
<accession>A0A413W0T2</accession>
<protein>
    <recommendedName>
        <fullName evidence="3">DegT/DnrJ/EryC1/StrS aminotransferase family protein</fullName>
    </recommendedName>
</protein>
<reference evidence="1 2" key="1">
    <citation type="submission" date="2018-08" db="EMBL/GenBank/DDBJ databases">
        <title>A genome reference for cultivated species of the human gut microbiota.</title>
        <authorList>
            <person name="Zou Y."/>
            <person name="Xue W."/>
            <person name="Luo G."/>
        </authorList>
    </citation>
    <scope>NUCLEOTIDE SEQUENCE [LARGE SCALE GENOMIC DNA]</scope>
    <source>
        <strain evidence="1 2">AM40-15AC</strain>
    </source>
</reference>